<comment type="catalytic activity">
    <reaction evidence="1">
        <text>5-oxo-L-proline + ATP + 2 H2O = L-glutamate + ADP + phosphate + H(+)</text>
        <dbReference type="Rhea" id="RHEA:10348"/>
        <dbReference type="ChEBI" id="CHEBI:15377"/>
        <dbReference type="ChEBI" id="CHEBI:15378"/>
        <dbReference type="ChEBI" id="CHEBI:29985"/>
        <dbReference type="ChEBI" id="CHEBI:30616"/>
        <dbReference type="ChEBI" id="CHEBI:43474"/>
        <dbReference type="ChEBI" id="CHEBI:58402"/>
        <dbReference type="ChEBI" id="CHEBI:456216"/>
        <dbReference type="EC" id="3.5.2.9"/>
    </reaction>
</comment>
<dbReference type="GO" id="GO:0005524">
    <property type="term" value="F:ATP binding"/>
    <property type="evidence" value="ECO:0007669"/>
    <property type="project" value="UniProtKB-UniRule"/>
</dbReference>
<proteinExistence type="inferred from homology"/>
<comment type="function">
    <text evidence="1">Catalyzes the cleavage of 5-oxoproline to form L-glutamate coupled to the hydrolysis of ATP to ADP and inorganic phosphate.</text>
</comment>
<dbReference type="HAMAP" id="MF_00691">
    <property type="entry name" value="PxpA"/>
    <property type="match status" value="1"/>
</dbReference>
<protein>
    <recommendedName>
        <fullName evidence="1">5-oxoprolinase subunit A</fullName>
        <shortName evidence="1">5-OPase subunit A</shortName>
        <ecNumber evidence="1">3.5.2.9</ecNumber>
    </recommendedName>
    <alternativeName>
        <fullName evidence="1">5-oxoprolinase (ATP-hydrolyzing) subunit A</fullName>
    </alternativeName>
</protein>
<dbReference type="InterPro" id="IPR011330">
    <property type="entry name" value="Glyco_hydro/deAcase_b/a-brl"/>
</dbReference>
<dbReference type="SUPFAM" id="SSF88713">
    <property type="entry name" value="Glycoside hydrolase/deacetylase"/>
    <property type="match status" value="1"/>
</dbReference>
<gene>
    <name evidence="1" type="primary">pxpA</name>
    <name evidence="2" type="ORF">MBLL_04416</name>
</gene>
<comment type="similarity">
    <text evidence="1">Belongs to the LamB/PxpA family.</text>
</comment>
<comment type="subunit">
    <text evidence="1">Forms a complex composed of PxpA, PxpB and PxpC.</text>
</comment>
<evidence type="ECO:0000313" key="2">
    <source>
        <dbReference type="EMBL" id="CAA2145295.1"/>
    </source>
</evidence>
<dbReference type="GO" id="GO:0005975">
    <property type="term" value="P:carbohydrate metabolic process"/>
    <property type="evidence" value="ECO:0007669"/>
    <property type="project" value="InterPro"/>
</dbReference>
<dbReference type="GO" id="GO:0017168">
    <property type="term" value="F:5-oxoprolinase (ATP-hydrolyzing) activity"/>
    <property type="evidence" value="ECO:0007669"/>
    <property type="project" value="UniProtKB-UniRule"/>
</dbReference>
<dbReference type="InterPro" id="IPR005501">
    <property type="entry name" value="LamB/YcsF/PxpA-like"/>
</dbReference>
<dbReference type="PANTHER" id="PTHR30292:SF0">
    <property type="entry name" value="5-OXOPROLINASE SUBUNIT A"/>
    <property type="match status" value="1"/>
</dbReference>
<sequence length="265" mass="27319">MMDEGRTHKADLMRIDLNADLGEGYGPYTLGDDAALLDLVTSANVACGFHGGDPSIMVATASAARARGVAIGAHPGFQDLRGFGRRVIAESAGEIEAGVAYQIGALQACAALGHHRVTHVKAHGALANLSNADADVAKALARAVHAIDRTLPLVVMPGLAAERAALDAGLAVVREIYADRAYEEDGQLCARSRPGAVIHDAAEAAARVCRMVEEGAVITLSGRRIAVSIDTICVHGDTPQAVETARAVRLALGEAGFELAAFAAA</sequence>
<dbReference type="NCBIfam" id="NF003816">
    <property type="entry name" value="PRK05406.1-5"/>
    <property type="match status" value="1"/>
</dbReference>
<keyword evidence="1" id="KW-0067">ATP-binding</keyword>
<dbReference type="EMBL" id="LR743511">
    <property type="protein sequence ID" value="CAA2145295.1"/>
    <property type="molecule type" value="Genomic_DNA"/>
</dbReference>
<dbReference type="NCBIfam" id="NF003814">
    <property type="entry name" value="PRK05406.1-3"/>
    <property type="match status" value="1"/>
</dbReference>
<reference evidence="2" key="1">
    <citation type="submission" date="2019-12" db="EMBL/GenBank/DDBJ databases">
        <authorList>
            <person name="Cremers G."/>
        </authorList>
    </citation>
    <scope>NUCLEOTIDE SEQUENCE</scope>
    <source>
        <strain evidence="2">Mbul2</strain>
    </source>
</reference>
<name>A0A679K2H2_9HYPH</name>
<dbReference type="Pfam" id="PF03746">
    <property type="entry name" value="LamB_YcsF"/>
    <property type="match status" value="1"/>
</dbReference>
<organism evidence="2">
    <name type="scientific">Methylobacterium bullatum</name>
    <dbReference type="NCBI Taxonomy" id="570505"/>
    <lineage>
        <taxon>Bacteria</taxon>
        <taxon>Pseudomonadati</taxon>
        <taxon>Pseudomonadota</taxon>
        <taxon>Alphaproteobacteria</taxon>
        <taxon>Hyphomicrobiales</taxon>
        <taxon>Methylobacteriaceae</taxon>
        <taxon>Methylobacterium</taxon>
    </lineage>
</organism>
<evidence type="ECO:0000256" key="1">
    <source>
        <dbReference type="HAMAP-Rule" id="MF_00691"/>
    </source>
</evidence>
<dbReference type="CDD" id="cd10787">
    <property type="entry name" value="LamB_YcsF_like"/>
    <property type="match status" value="1"/>
</dbReference>
<keyword evidence="1" id="KW-0547">Nucleotide-binding</keyword>
<accession>A0A679K2H2</accession>
<dbReference type="PANTHER" id="PTHR30292">
    <property type="entry name" value="UNCHARACTERIZED PROTEIN YBGL-RELATED"/>
    <property type="match status" value="1"/>
</dbReference>
<dbReference type="EC" id="3.5.2.9" evidence="1"/>
<keyword evidence="1" id="KW-0378">Hydrolase</keyword>
<dbReference type="AlphaFoldDB" id="A0A679K2H2"/>
<dbReference type="Gene3D" id="3.20.20.370">
    <property type="entry name" value="Glycoside hydrolase/deacetylase"/>
    <property type="match status" value="1"/>
</dbReference>